<evidence type="ECO:0000313" key="7">
    <source>
        <dbReference type="Proteomes" id="UP000663868"/>
    </source>
</evidence>
<name>A0A818SH77_9BILA</name>
<evidence type="ECO:0000313" key="5">
    <source>
        <dbReference type="EMBL" id="CAF4050059.1"/>
    </source>
</evidence>
<comment type="caution">
    <text evidence="2">The sequence shown here is derived from an EMBL/GenBank/DDBJ whole genome shotgun (WGS) entry which is preliminary data.</text>
</comment>
<dbReference type="Proteomes" id="UP000663881">
    <property type="component" value="Unassembled WGS sequence"/>
</dbReference>
<evidence type="ECO:0000313" key="3">
    <source>
        <dbReference type="EMBL" id="CAF3777014.1"/>
    </source>
</evidence>
<dbReference type="Proteomes" id="UP000663868">
    <property type="component" value="Unassembled WGS sequence"/>
</dbReference>
<dbReference type="EMBL" id="CAJOBB010000922">
    <property type="protein sequence ID" value="CAF3777014.1"/>
    <property type="molecule type" value="Genomic_DNA"/>
</dbReference>
<reference evidence="2" key="1">
    <citation type="submission" date="2021-02" db="EMBL/GenBank/DDBJ databases">
        <authorList>
            <person name="Nowell W R."/>
        </authorList>
    </citation>
    <scope>NUCLEOTIDE SEQUENCE</scope>
</reference>
<evidence type="ECO:0000313" key="4">
    <source>
        <dbReference type="EMBL" id="CAF3843777.1"/>
    </source>
</evidence>
<dbReference type="EMBL" id="CAJOAZ010001679">
    <property type="protein sequence ID" value="CAF3843777.1"/>
    <property type="molecule type" value="Genomic_DNA"/>
</dbReference>
<feature type="region of interest" description="Disordered" evidence="1">
    <location>
        <begin position="14"/>
        <end position="37"/>
    </location>
</feature>
<dbReference type="EMBL" id="CAJOBB010000395">
    <property type="protein sequence ID" value="CAF3669839.1"/>
    <property type="molecule type" value="Genomic_DNA"/>
</dbReference>
<accession>A0A818SH77</accession>
<dbReference type="Proteomes" id="UP000663844">
    <property type="component" value="Unassembled WGS sequence"/>
</dbReference>
<evidence type="ECO:0000313" key="6">
    <source>
        <dbReference type="EMBL" id="CAF4183368.1"/>
    </source>
</evidence>
<feature type="non-terminal residue" evidence="2">
    <location>
        <position position="37"/>
    </location>
</feature>
<gene>
    <name evidence="3" type="ORF">KXQ929_LOCUS15703</name>
    <name evidence="2" type="ORF">KXQ929_LOCUS8906</name>
    <name evidence="5" type="ORF">OKA104_LOCUS32726</name>
    <name evidence="6" type="ORF">OKA104_LOCUS40004</name>
    <name evidence="4" type="ORF">OXD698_LOCUS20845</name>
</gene>
<evidence type="ECO:0000256" key="1">
    <source>
        <dbReference type="SAM" id="MobiDB-lite"/>
    </source>
</evidence>
<protein>
    <submittedName>
        <fullName evidence="2">Uncharacterized protein</fullName>
    </submittedName>
</protein>
<dbReference type="AlphaFoldDB" id="A0A818SH77"/>
<evidence type="ECO:0000313" key="2">
    <source>
        <dbReference type="EMBL" id="CAF3669839.1"/>
    </source>
</evidence>
<sequence length="37" mass="4174">MRQLDTEEKAVLLLSSADDDDNPTTQTSLKVQHDNFP</sequence>
<organism evidence="2 7">
    <name type="scientific">Adineta steineri</name>
    <dbReference type="NCBI Taxonomy" id="433720"/>
    <lineage>
        <taxon>Eukaryota</taxon>
        <taxon>Metazoa</taxon>
        <taxon>Spiralia</taxon>
        <taxon>Gnathifera</taxon>
        <taxon>Rotifera</taxon>
        <taxon>Eurotatoria</taxon>
        <taxon>Bdelloidea</taxon>
        <taxon>Adinetida</taxon>
        <taxon>Adinetidae</taxon>
        <taxon>Adineta</taxon>
    </lineage>
</organism>
<proteinExistence type="predicted"/>
<dbReference type="EMBL" id="CAJOAY010008276">
    <property type="protein sequence ID" value="CAF4183368.1"/>
    <property type="molecule type" value="Genomic_DNA"/>
</dbReference>
<dbReference type="EMBL" id="CAJOAY010003997">
    <property type="protein sequence ID" value="CAF4050059.1"/>
    <property type="molecule type" value="Genomic_DNA"/>
</dbReference>